<feature type="disulfide bond" evidence="14">
    <location>
        <begin position="839"/>
        <end position="854"/>
    </location>
</feature>
<dbReference type="Proteomes" id="UP000823561">
    <property type="component" value="Chromosome 23"/>
</dbReference>
<feature type="disulfide bond" evidence="14">
    <location>
        <begin position="2192"/>
        <end position="2204"/>
    </location>
</feature>
<keyword evidence="9 16" id="KW-0472">Membrane</keyword>
<dbReference type="GO" id="GO:0042562">
    <property type="term" value="F:hormone binding"/>
    <property type="evidence" value="ECO:0007669"/>
    <property type="project" value="TreeGrafter"/>
</dbReference>
<feature type="disulfide bond" evidence="14">
    <location>
        <begin position="32"/>
        <end position="50"/>
    </location>
</feature>
<dbReference type="SMART" id="SM00181">
    <property type="entry name" value="EGF"/>
    <property type="match status" value="11"/>
</dbReference>
<evidence type="ECO:0000259" key="18">
    <source>
        <dbReference type="PROSITE" id="PS50026"/>
    </source>
</evidence>
<evidence type="ECO:0000313" key="20">
    <source>
        <dbReference type="Proteomes" id="UP000823561"/>
    </source>
</evidence>
<evidence type="ECO:0000256" key="11">
    <source>
        <dbReference type="ARBA" id="ARBA00023170"/>
    </source>
</evidence>
<dbReference type="PROSITE" id="PS01187">
    <property type="entry name" value="EGF_CA"/>
    <property type="match status" value="2"/>
</dbReference>
<feature type="disulfide bond" evidence="14">
    <location>
        <begin position="1006"/>
        <end position="1021"/>
    </location>
</feature>
<feature type="disulfide bond" evidence="14">
    <location>
        <begin position="1355"/>
        <end position="1370"/>
    </location>
</feature>
<dbReference type="Pfam" id="PF00057">
    <property type="entry name" value="Ldl_recept_a"/>
    <property type="match status" value="36"/>
</dbReference>
<evidence type="ECO:0000256" key="6">
    <source>
        <dbReference type="ARBA" id="ARBA00022729"/>
    </source>
</evidence>
<dbReference type="SMART" id="SM00192">
    <property type="entry name" value="LDLa"/>
    <property type="match status" value="40"/>
</dbReference>
<feature type="disulfide bond" evidence="14">
    <location>
        <begin position="1573"/>
        <end position="1588"/>
    </location>
</feature>
<proteinExistence type="predicted"/>
<evidence type="ECO:0000256" key="5">
    <source>
        <dbReference type="ARBA" id="ARBA00022692"/>
    </source>
</evidence>
<dbReference type="CDD" id="cd00112">
    <property type="entry name" value="LDLa"/>
    <property type="match status" value="37"/>
</dbReference>
<dbReference type="PROSITE" id="PS51120">
    <property type="entry name" value="LDLRB"/>
    <property type="match status" value="1"/>
</dbReference>
<dbReference type="FunFam" id="4.10.400.10:FF:000045">
    <property type="entry name" value="Low-density lipoprotein receptor-related protein 2"/>
    <property type="match status" value="1"/>
</dbReference>
<feature type="disulfide bond" evidence="14">
    <location>
        <begin position="1523"/>
        <end position="1538"/>
    </location>
</feature>
<dbReference type="FunFam" id="2.10.25.10:FF:000010">
    <property type="entry name" value="Pro-epidermal growth factor"/>
    <property type="match status" value="1"/>
</dbReference>
<feature type="disulfide bond" evidence="14">
    <location>
        <begin position="879"/>
        <end position="894"/>
    </location>
</feature>
<sequence length="3210" mass="349667">MELRPLLCMVALSCVTIISGYNQTCTEEQWQCDDGTCIRRSWRCDGGSDCIDGSDELKCLCGPGETECADGSSCVEMSLVCNGQAHCPDGSDKWMCTQNSGCLPGDWTCRNKLCIPIELRCNGRNDCGDDSDEEACGPCGDPRLRCPDGVCLTASERCDGITQCSDARDEPASCGKKCSERNGGCSHACVDQSAGAECHCPAGMVLSTDGVNCEDFNECSQPYGPCQQLCFNTPGSFACHCRDGFKERANTCQAQGNATKLLTTRKRAIGLLNLKTRQIENLYTADRDPVAITYDLARGSIYWADDQGRIFKAEGQRITTLYQGQMGIGSLACDWLNGHVYWTSAKTQTVYAGSSDGNGVAVVIAKGGTPLDLVLLPTERNMFWINKGQNGELTIEKASMDGYRRSSLAIITSELARGLTLDVASRRLYWISDFKMSIETVKCDGSGRYTFWDVFKGRAARALSVFEGLFYWADEKFLWQIDPKDPKQSNFIVKASSPHMTVYHSLQQPHDAPAACVASRCPLCLLSKVEPVGYTCACPKGLLSLSDGSCSYFKLVYATPTNIYMLEFAKNPPVKTSLLTTTEDIESFDINWRAGSIIWINGTGHLKGQWLSGGESVYIPTPGPVCLVRVDQQTGNLIWRSCDAFTVGVTAVSLSLPDHSYTKTLYESWRGVKDLYVDWKRGRLYWLETACVHSMALGFSGGDAQNVFCMDGQSSGYLAFDRNSNAFLWNSMSGLQIVSLLKMKKYSLGKSWSVQGDIEAVSEPFIVSYARNIITLWGRKDGAWVTETPVEKGIVGVVVAELELMLGQTSIKVSQEQSCRFPSVLCEGTSLCISQTQLCDGRRDCPDGADEQGCVKSCFNTAHFLCKDRRKCIERNLVCDGRSHCFDGSDEVGCPTVATKISKTTPLKCRLGSKACRDGSECVLHSHVCDGEKDCRDGSDEDGCDLCQEGQFQCANGRKCIDQKQVCDGTAQCQDRSDELDCWVPTKSCALRCDGQSRCIPQVFICNGVQDCWDSSDEAGCAIPPPAPRCDGPSVLCEGTSLCIAPDQLCDGRKDCPDGWDEKACLSNCPKRGQYLCKDRRKCIEKRLICDGRAHCFDGSDEVGCLNVYTKTSKTTPLKCHLGSKACRDGTECVLHSHVCDGEKDCRDGSDEEGCDLRCKPGQFQCAHGSMCIDQKQVCDGTPQCQDRSDELDCFKATKGCSHRCDDKTRCIPKGFLCDGEKDCTDGTDEANCGFPTPAPTQSPCRFPSVLCEGTSLCISQTQLCDGRRDCPDGADEQGCVDACSDPTHFLCKDKRKCVERNLVCDGRSHCFDGSDEVGCPTVATKISKTTPLKCRLGSKACRDGSECVLHSHVCDGEKDCRDGSDEEGCDPVCKPGQFQCFHGSMCIDQKQVCDGTPQCQDRSDELDCFKAMKSCSHRCDKTRCIPEHFLCDGERDCQDGTDEANCQLTAGVAMAMPTPPPCRFPSVLCEGTSLCISQTQLCDGRRDCPDGADEQGCVDACSDPGHFLCKDRRKCVERNLVCDGRSHCFDGSDEIGCPTVATKISKTTPLKCRLGSKACRDGSECVLHSHVCDGEKDCRDGSDEDWCDAACKPGQFQCFHGSMCIDQKQVCDGTPQCQDRSDELDCFKASKSCSHRCDEKTRCIPQNFVCDGERDCLDGTDEANCGESTGPPGSTTLAPASTTTITSPCKFPSVLCEGTSLCISQTQLCDGRRDCPDGADEQGCVDACSDPGHFLCKDRRKCVERNLVCDGRSHCFDGSDEVGCPTVATKISKTTPLKCRLGSKACRDGSECVLHSHVCDGEKDCRDGSDEEGCDLTCKPGQFQCAHGSMCIDQKQVCDGTPQCQDRSDELDCFKATKSCSHRCDEKTRCIPQNFVCDGERDCLDGTDEANCSLTMPGPTPSPCRFPSVLCEGTSLCISQTQLCDGRRDCPDGGDERDCVDACSDPAHFLCEDRRKCIERKLVCDGRNHCPDGSDERKCPKQPSSCDRTCDGGTKCLTQPQICDGTHHCQDGQDERNCSGYKSRWTTASPLKCRLGSKACRDGTECVLYSHVCDGEKDCRDGSDEDGCDLACKPGQFQCAHGRMCIDQKQVCDGTPHCQDRSDELDCFKATKSCSHRCDNETRCIPEGFLCDGEKDCTDGSDEANCVVEACGSPQFQCGNGQCVDQPLRCDGYADCRDHSDEKGCSQPPTCPPQLRCPGSDECLLQEWLCDGDEDCSDGSDERNCKTSLLKCGEMQWACSSKDQCIPQSWRCDGTNDCHDHSDETGCGQVKCLTGKFPCRSGECVDLALVCNGATNCLDSSDEGPGCAKSNCTSSGSPRCDHTCVQTPHGARCMCKAGFRLQADGLTCKDVDECKESGPSACSHICLNSRGSFLCQCSPGFLLEPDGRTCKTPDEPSLLASMQSELVLLGLRSGDKKVLMAPGKKPIFSVDYDWLEQRVYWVSLDEASIKWAAHEQKYLGTLVTGVKSDSIALDWVGRNLYWVDGVAGQILAVRLSPTVVKPENYTVILDEDLEQPRSLALLPQRGLMFWSEIGSEPQIERSGMDGSDRRLVVSESLSWPVSVTIDLLEERVYWTDERLKCIGSASLTGENIKLLQLPETPSPFSVAVFNDMVYWSDTKRRTIQGASKVNGKNRKVILKRPSQPFGLKAVHPLLQSVTSNPCERLHCSHLCLLAPGPQAVCRCPAGLLLAGDGLSCSPPTDSDSSSSFLLMLSPTTVTQIYLRGLRGAKDLKKWPEHRALLLPRMNEAMAMDMVMKERLLYLSDAGLASVSTLKLSGSSLTQTRHLLQLPGDVVTALAVDWVTQNLYWSSRAQPAVHVTTADGRYTTELLVASGHTISIALHPPTGRMCFTATGRAGGRGKDVLQVDCAFMDGANRTVLWADAAIATSLTFSNKGSKLYWADIGKGVIASIGIDGSKYREYKTGPDLIVSFTCTDNILLWVTLDNDVTKMWYSDGFQPKQLWFEVKTNVVEVKAYSRSSQKGGNACSVKNGGCVHLCLAHPSGRTCMCSHGHLTNGSECMPQQRCMDGSKACWDGTCLPSAKFCDRVLDCPDGSDEKNCLYDKPAIQPKVGIEKPRRPRPLGNAHPEAMGMGDQRLEVGTCAEEHCSGHGTCVSRDGEVACKCSAGYSGDSCQDAGSTNVGVILALLLVVACVVIAVLVIRKRRQSARTPEKATLMTNMEGRNVHMEGFANNLYNADEEEVTPADVPSL</sequence>
<feature type="disulfide bond" evidence="14">
    <location>
        <begin position="3045"/>
        <end position="3060"/>
    </location>
</feature>
<dbReference type="InterPro" id="IPR023415">
    <property type="entry name" value="LDLR_class-A_CS"/>
</dbReference>
<feature type="disulfide bond" evidence="14">
    <location>
        <begin position="2152"/>
        <end position="2164"/>
    </location>
</feature>
<feature type="disulfide bond" evidence="14">
    <location>
        <begin position="2280"/>
        <end position="2298"/>
    </location>
</feature>
<keyword evidence="11" id="KW-0675">Receptor</keyword>
<feature type="disulfide bond" evidence="14">
    <location>
        <begin position="1305"/>
        <end position="1320"/>
    </location>
</feature>
<feature type="disulfide bond" evidence="14">
    <location>
        <begin position="1651"/>
        <end position="1666"/>
    </location>
</feature>
<feature type="disulfide bond" evidence="14">
    <location>
        <begin position="2004"/>
        <end position="2019"/>
    </location>
</feature>
<evidence type="ECO:0000256" key="2">
    <source>
        <dbReference type="ARBA" id="ARBA00004308"/>
    </source>
</evidence>
<dbReference type="InterPro" id="IPR000033">
    <property type="entry name" value="LDLR_classB_rpt"/>
</dbReference>
<evidence type="ECO:0000256" key="4">
    <source>
        <dbReference type="ARBA" id="ARBA00022583"/>
    </source>
</evidence>
<dbReference type="PROSITE" id="PS50026">
    <property type="entry name" value="EGF_3"/>
    <property type="match status" value="2"/>
</dbReference>
<feature type="disulfide bond" evidence="14">
    <location>
        <begin position="102"/>
        <end position="114"/>
    </location>
</feature>
<feature type="chain" id="PRO_5043719785" description="EGF-like domain-containing protein" evidence="17">
    <location>
        <begin position="21"/>
        <end position="3210"/>
    </location>
</feature>
<feature type="disulfide bond" evidence="14">
    <location>
        <begin position="2171"/>
        <end position="2186"/>
    </location>
</feature>
<feature type="disulfide bond" evidence="14">
    <location>
        <begin position="139"/>
        <end position="151"/>
    </location>
</feature>
<dbReference type="GO" id="GO:0012505">
    <property type="term" value="C:endomembrane system"/>
    <property type="evidence" value="ECO:0007669"/>
    <property type="project" value="UniProtKB-SubCell"/>
</dbReference>
<dbReference type="InterPro" id="IPR000152">
    <property type="entry name" value="EGF-type_Asp/Asn_hydroxyl_site"/>
</dbReference>
<dbReference type="InterPro" id="IPR051221">
    <property type="entry name" value="LDLR-related"/>
</dbReference>
<feature type="repeat" description="LDL-receptor class B" evidence="15">
    <location>
        <begin position="2527"/>
        <end position="2570"/>
    </location>
</feature>
<evidence type="ECO:0000256" key="8">
    <source>
        <dbReference type="ARBA" id="ARBA00022989"/>
    </source>
</evidence>
<feature type="disulfide bond" evidence="14">
    <location>
        <begin position="1218"/>
        <end position="1233"/>
    </location>
</feature>
<dbReference type="SMART" id="SM00135">
    <property type="entry name" value="LY"/>
    <property type="match status" value="12"/>
</dbReference>
<dbReference type="FunFam" id="4.10.400.10:FF:000034">
    <property type="entry name" value="Low-density lipoprotein receptor-related protein 2"/>
    <property type="match status" value="1"/>
</dbReference>
<feature type="disulfide bond" evidence="14">
    <location>
        <begin position="1394"/>
        <end position="1409"/>
    </location>
</feature>
<feature type="disulfide bond" evidence="14">
    <location>
        <begin position="2132"/>
        <end position="2147"/>
    </location>
</feature>
<evidence type="ECO:0000256" key="1">
    <source>
        <dbReference type="ARBA" id="ARBA00004167"/>
    </source>
</evidence>
<dbReference type="PROSITE" id="PS01186">
    <property type="entry name" value="EGF_2"/>
    <property type="match status" value="3"/>
</dbReference>
<feature type="disulfide bond" evidence="14">
    <location>
        <begin position="1925"/>
        <end position="1940"/>
    </location>
</feature>
<feature type="disulfide bond" evidence="14">
    <location>
        <begin position="146"/>
        <end position="164"/>
    </location>
</feature>
<evidence type="ECO:0000256" key="12">
    <source>
        <dbReference type="ARBA" id="ARBA00023180"/>
    </source>
</evidence>
<dbReference type="Gene3D" id="4.10.400.10">
    <property type="entry name" value="Low-density Lipoprotein Receptor"/>
    <property type="match status" value="35"/>
</dbReference>
<feature type="disulfide bond" evidence="14">
    <location>
        <begin position="81"/>
        <end position="96"/>
    </location>
</feature>
<feature type="disulfide bond" evidence="14">
    <location>
        <begin position="1140"/>
        <end position="1155"/>
    </location>
</feature>
<dbReference type="SUPFAM" id="SSF57196">
    <property type="entry name" value="EGF/Laminin"/>
    <property type="match status" value="4"/>
</dbReference>
<dbReference type="PROSITE" id="PS00010">
    <property type="entry name" value="ASX_HYDROXYL"/>
    <property type="match status" value="2"/>
</dbReference>
<dbReference type="InterPro" id="IPR049883">
    <property type="entry name" value="NOTCH1_EGF-like"/>
</dbReference>
<feature type="disulfide bond" evidence="14">
    <location>
        <begin position="44"/>
        <end position="59"/>
    </location>
</feature>
<dbReference type="FunFam" id="2.120.10.30:FF:000241">
    <property type="entry name" value="Low-density lipoprotein receptor-related protein 6"/>
    <property type="match status" value="1"/>
</dbReference>
<feature type="disulfide bond" evidence="14">
    <location>
        <begin position="3033"/>
        <end position="3051"/>
    </location>
</feature>
<feature type="disulfide bond" evidence="14">
    <location>
        <begin position="1050"/>
        <end position="1065"/>
    </location>
</feature>
<feature type="disulfide bond" evidence="14">
    <location>
        <begin position="1965"/>
        <end position="1980"/>
    </location>
</feature>
<feature type="disulfide bond" evidence="14">
    <location>
        <begin position="121"/>
        <end position="136"/>
    </location>
</feature>
<keyword evidence="7" id="KW-0677">Repeat</keyword>
<evidence type="ECO:0000256" key="10">
    <source>
        <dbReference type="ARBA" id="ARBA00023157"/>
    </source>
</evidence>
<evidence type="ECO:0000256" key="3">
    <source>
        <dbReference type="ARBA" id="ARBA00022536"/>
    </source>
</evidence>
<dbReference type="InterPro" id="IPR002172">
    <property type="entry name" value="LDrepeatLR_classA_rpt"/>
</dbReference>
<dbReference type="EMBL" id="JADWDJ010000023">
    <property type="protein sequence ID" value="KAG5261796.1"/>
    <property type="molecule type" value="Genomic_DNA"/>
</dbReference>
<reference evidence="19" key="1">
    <citation type="submission" date="2020-10" db="EMBL/GenBank/DDBJ databases">
        <title>Chromosome-scale genome assembly of the Allis shad, Alosa alosa.</title>
        <authorList>
            <person name="Margot Z."/>
            <person name="Christophe K."/>
            <person name="Cabau C."/>
            <person name="Louis A."/>
            <person name="Berthelot C."/>
            <person name="Parey E."/>
            <person name="Roest Crollius H."/>
            <person name="Montfort J."/>
            <person name="Robinson-Rechavi M."/>
            <person name="Bucao C."/>
            <person name="Bouchez O."/>
            <person name="Gislard M."/>
            <person name="Lluch J."/>
            <person name="Milhes M."/>
            <person name="Lampietro C."/>
            <person name="Lopez Roques C."/>
            <person name="Donnadieu C."/>
            <person name="Braasch I."/>
            <person name="Desvignes T."/>
            <person name="Postlethwait J."/>
            <person name="Bobe J."/>
            <person name="Guiguen Y."/>
        </authorList>
    </citation>
    <scope>NUCLEOTIDE SEQUENCE</scope>
    <source>
        <strain evidence="19">M-15738</strain>
        <tissue evidence="19">Blood</tissue>
    </source>
</reference>
<keyword evidence="8 16" id="KW-1133">Transmembrane helix</keyword>
<dbReference type="Pfam" id="PF14670">
    <property type="entry name" value="FXa_inhibition"/>
    <property type="match status" value="1"/>
</dbReference>
<feature type="disulfide bond" evidence="14">
    <location>
        <begin position="1179"/>
        <end position="1194"/>
    </location>
</feature>
<dbReference type="Gene3D" id="2.120.10.30">
    <property type="entry name" value="TolB, C-terminal domain"/>
    <property type="match status" value="3"/>
</dbReference>
<dbReference type="SUPFAM" id="SSF63825">
    <property type="entry name" value="YWTD domain"/>
    <property type="match status" value="3"/>
</dbReference>
<comment type="subcellular location">
    <subcellularLocation>
        <location evidence="2">Endomembrane system</location>
    </subcellularLocation>
    <subcellularLocation>
        <location evidence="1">Membrane</location>
        <topology evidence="1">Single-pass membrane protein</topology>
    </subcellularLocation>
</comment>
<feature type="disulfide bond" evidence="14">
    <location>
        <begin position="2211"/>
        <end position="2226"/>
    </location>
</feature>
<dbReference type="SMART" id="SM00179">
    <property type="entry name" value="EGF_CA"/>
    <property type="match status" value="5"/>
</dbReference>
<keyword evidence="10 13" id="KW-1015">Disulfide bond</keyword>
<organism evidence="19 20">
    <name type="scientific">Alosa alosa</name>
    <name type="common">allis shad</name>
    <dbReference type="NCBI Taxonomy" id="278164"/>
    <lineage>
        <taxon>Eukaryota</taxon>
        <taxon>Metazoa</taxon>
        <taxon>Chordata</taxon>
        <taxon>Craniata</taxon>
        <taxon>Vertebrata</taxon>
        <taxon>Euteleostomi</taxon>
        <taxon>Actinopterygii</taxon>
        <taxon>Neopterygii</taxon>
        <taxon>Teleostei</taxon>
        <taxon>Clupei</taxon>
        <taxon>Clupeiformes</taxon>
        <taxon>Clupeoidei</taxon>
        <taxon>Clupeidae</taxon>
        <taxon>Alosa</taxon>
    </lineage>
</organism>
<dbReference type="GO" id="GO:0043235">
    <property type="term" value="C:receptor complex"/>
    <property type="evidence" value="ECO:0007669"/>
    <property type="project" value="TreeGrafter"/>
</dbReference>
<protein>
    <recommendedName>
        <fullName evidence="18">EGF-like domain-containing protein</fullName>
    </recommendedName>
</protein>
<dbReference type="Pfam" id="PF00058">
    <property type="entry name" value="Ldl_recept_b"/>
    <property type="match status" value="1"/>
</dbReference>
<feature type="transmembrane region" description="Helical" evidence="16">
    <location>
        <begin position="3141"/>
        <end position="3161"/>
    </location>
</feature>
<dbReference type="PANTHER" id="PTHR22722">
    <property type="entry name" value="LOW-DENSITY LIPOPROTEIN RECEPTOR-RELATED PROTEIN 2-RELATED"/>
    <property type="match status" value="1"/>
</dbReference>
<comment type="caution">
    <text evidence="19">The sequence shown here is derived from an EMBL/GenBank/DDBJ whole genome shotgun (WGS) entry which is preliminary data.</text>
</comment>
<feature type="disulfide bond" evidence="14">
    <location>
        <begin position="3026"/>
        <end position="3038"/>
    </location>
</feature>
<feature type="disulfide bond" evidence="14">
    <location>
        <begin position="1483"/>
        <end position="1498"/>
    </location>
</feature>
<keyword evidence="6 17" id="KW-0732">Signal</keyword>
<feature type="disulfide bond" evidence="13">
    <location>
        <begin position="3124"/>
        <end position="3133"/>
    </location>
</feature>
<dbReference type="FunFam" id="2.10.25.10:FF:000037">
    <property type="entry name" value="Signal peptide, CUB domain and EGF-like domain-containing 2"/>
    <property type="match status" value="1"/>
</dbReference>
<evidence type="ECO:0000256" key="7">
    <source>
        <dbReference type="ARBA" id="ARBA00022737"/>
    </source>
</evidence>
<dbReference type="PANTHER" id="PTHR22722:SF12">
    <property type="entry name" value="EGF-LIKE DOMAIN-CONTAINING PROTEIN"/>
    <property type="match status" value="1"/>
</dbReference>
<feature type="disulfide bond" evidence="14">
    <location>
        <begin position="1800"/>
        <end position="1815"/>
    </location>
</feature>
<dbReference type="InterPro" id="IPR036055">
    <property type="entry name" value="LDL_receptor-like_sf"/>
</dbReference>
<keyword evidence="5 16" id="KW-0812">Transmembrane</keyword>
<feature type="disulfide bond" evidence="14">
    <location>
        <begin position="109"/>
        <end position="127"/>
    </location>
</feature>
<dbReference type="InterPro" id="IPR000742">
    <property type="entry name" value="EGF"/>
</dbReference>
<feature type="disulfide bond" evidence="14">
    <location>
        <begin position="1420"/>
        <end position="1438"/>
    </location>
</feature>
<keyword evidence="20" id="KW-1185">Reference proteome</keyword>
<feature type="disulfide bond" evidence="14">
    <location>
        <begin position="25"/>
        <end position="37"/>
    </location>
</feature>
<feature type="disulfide bond" evidence="14">
    <location>
        <begin position="2159"/>
        <end position="2177"/>
    </location>
</feature>
<feature type="disulfide bond" evidence="14">
    <location>
        <begin position="1265"/>
        <end position="1280"/>
    </location>
</feature>
<dbReference type="GO" id="GO:0005509">
    <property type="term" value="F:calcium ion binding"/>
    <property type="evidence" value="ECO:0007669"/>
    <property type="project" value="InterPro"/>
</dbReference>
<dbReference type="Gene3D" id="4.10.1220.10">
    <property type="entry name" value="EGF-type module"/>
    <property type="match status" value="4"/>
</dbReference>
<dbReference type="PROSITE" id="PS01209">
    <property type="entry name" value="LDLRA_1"/>
    <property type="match status" value="17"/>
</dbReference>
<keyword evidence="3 13" id="KW-0245">EGF-like domain</keyword>
<evidence type="ECO:0000256" key="13">
    <source>
        <dbReference type="PROSITE-ProRule" id="PRU00076"/>
    </source>
</evidence>
<feature type="disulfide bond" evidence="14">
    <location>
        <begin position="1432"/>
        <end position="1447"/>
    </location>
</feature>
<evidence type="ECO:0000256" key="17">
    <source>
        <dbReference type="SAM" id="SignalP"/>
    </source>
</evidence>
<feature type="disulfide bond" evidence="14">
    <location>
        <begin position="2093"/>
        <end position="2108"/>
    </location>
</feature>
<dbReference type="InterPro" id="IPR018097">
    <property type="entry name" value="EGF_Ca-bd_CS"/>
</dbReference>
<feature type="disulfide bond" evidence="14">
    <location>
        <begin position="1750"/>
        <end position="1765"/>
    </location>
</feature>
<dbReference type="GO" id="GO:0016324">
    <property type="term" value="C:apical plasma membrane"/>
    <property type="evidence" value="ECO:0007669"/>
    <property type="project" value="TreeGrafter"/>
</dbReference>
<dbReference type="InterPro" id="IPR001881">
    <property type="entry name" value="EGF-like_Ca-bd_dom"/>
</dbReference>
<gene>
    <name evidence="19" type="ORF">AALO_G00288490</name>
</gene>
<evidence type="ECO:0000313" key="19">
    <source>
        <dbReference type="EMBL" id="KAG5261796.1"/>
    </source>
</evidence>
<feature type="disulfide bond" evidence="14">
    <location>
        <begin position="1090"/>
        <end position="1105"/>
    </location>
</feature>
<dbReference type="CDD" id="cd00054">
    <property type="entry name" value="EGF_CA"/>
    <property type="match status" value="1"/>
</dbReference>
<dbReference type="SUPFAM" id="SSF57184">
    <property type="entry name" value="Growth factor receptor domain"/>
    <property type="match status" value="1"/>
</dbReference>
<dbReference type="InterPro" id="IPR011042">
    <property type="entry name" value="6-blade_b-propeller_TolB-like"/>
</dbReference>
<feature type="signal peptide" evidence="17">
    <location>
        <begin position="1"/>
        <end position="20"/>
    </location>
</feature>
<feature type="disulfide bond" evidence="14">
    <location>
        <begin position="1839"/>
        <end position="1854"/>
    </location>
</feature>
<feature type="disulfide bond" evidence="14">
    <location>
        <begin position="929"/>
        <end position="944"/>
    </location>
</feature>
<feature type="disulfide bond" evidence="14">
    <location>
        <begin position="1612"/>
        <end position="1627"/>
    </location>
</feature>
<keyword evidence="12" id="KW-0325">Glycoprotein</keyword>
<feature type="disulfide bond" evidence="14">
    <location>
        <begin position="1710"/>
        <end position="1725"/>
    </location>
</feature>
<name>A0AAV6FIY6_9TELE</name>
<feature type="disulfide bond" evidence="14">
    <location>
        <begin position="2054"/>
        <end position="2069"/>
    </location>
</feature>
<evidence type="ECO:0000256" key="14">
    <source>
        <dbReference type="PROSITE-ProRule" id="PRU00124"/>
    </source>
</evidence>
<evidence type="ECO:0000256" key="16">
    <source>
        <dbReference type="SAM" id="Phobius"/>
    </source>
</evidence>
<evidence type="ECO:0000256" key="15">
    <source>
        <dbReference type="PROSITE-ProRule" id="PRU00461"/>
    </source>
</evidence>
<dbReference type="Pfam" id="PF07645">
    <property type="entry name" value="EGF_CA"/>
    <property type="match status" value="2"/>
</dbReference>
<dbReference type="SUPFAM" id="SSF57424">
    <property type="entry name" value="LDL receptor-like module"/>
    <property type="match status" value="39"/>
</dbReference>
<feature type="disulfide bond" evidence="14">
    <location>
        <begin position="967"/>
        <end position="982"/>
    </location>
</feature>
<dbReference type="GO" id="GO:0006898">
    <property type="term" value="P:receptor-mediated endocytosis"/>
    <property type="evidence" value="ECO:0007669"/>
    <property type="project" value="TreeGrafter"/>
</dbReference>
<dbReference type="PROSITE" id="PS00022">
    <property type="entry name" value="EGF_1"/>
    <property type="match status" value="1"/>
</dbReference>
<keyword evidence="4" id="KW-0254">Endocytosis</keyword>
<comment type="caution">
    <text evidence="13">Lacks conserved residue(s) required for the propagation of feature annotation.</text>
</comment>
<dbReference type="InterPro" id="IPR009030">
    <property type="entry name" value="Growth_fac_rcpt_cys_sf"/>
</dbReference>
<accession>A0AAV6FIY6</accession>
<feature type="domain" description="EGF-like" evidence="18">
    <location>
        <begin position="215"/>
        <end position="253"/>
    </location>
</feature>
<dbReference type="PROSITE" id="PS50068">
    <property type="entry name" value="LDLRA_2"/>
    <property type="match status" value="40"/>
</dbReference>
<evidence type="ECO:0000256" key="9">
    <source>
        <dbReference type="ARBA" id="ARBA00023136"/>
    </source>
</evidence>
<dbReference type="Gene3D" id="2.10.25.10">
    <property type="entry name" value="Laminin"/>
    <property type="match status" value="5"/>
</dbReference>
<feature type="disulfide bond" evidence="14">
    <location>
        <begin position="2253"/>
        <end position="2268"/>
    </location>
</feature>
<feature type="disulfide bond" evidence="14">
    <location>
        <begin position="2273"/>
        <end position="2285"/>
    </location>
</feature>
<feature type="disulfide bond" evidence="14">
    <location>
        <begin position="1878"/>
        <end position="1893"/>
    </location>
</feature>
<dbReference type="PRINTS" id="PR00261">
    <property type="entry name" value="LDLRECEPTOR"/>
</dbReference>
<feature type="domain" description="EGF-like" evidence="18">
    <location>
        <begin position="3098"/>
        <end position="3134"/>
    </location>
</feature>